<dbReference type="RefSeq" id="WP_111351870.1">
    <property type="nucleotide sequence ID" value="NZ_JAIWKD010000009.1"/>
</dbReference>
<evidence type="ECO:0000313" key="6">
    <source>
        <dbReference type="EMBL" id="RAH97341.1"/>
    </source>
</evidence>
<protein>
    <recommendedName>
        <fullName evidence="3">Chitooligosaccharide deacetylase</fullName>
    </recommendedName>
    <alternativeName>
        <fullName evidence="4">Nodulation protein B</fullName>
    </alternativeName>
</protein>
<organism evidence="6 7">
    <name type="scientific">Acuticoccus sediminis</name>
    <dbReference type="NCBI Taxonomy" id="2184697"/>
    <lineage>
        <taxon>Bacteria</taxon>
        <taxon>Pseudomonadati</taxon>
        <taxon>Pseudomonadota</taxon>
        <taxon>Alphaproteobacteria</taxon>
        <taxon>Hyphomicrobiales</taxon>
        <taxon>Amorphaceae</taxon>
        <taxon>Acuticoccus</taxon>
    </lineage>
</organism>
<reference evidence="6 7" key="1">
    <citation type="submission" date="2018-05" db="EMBL/GenBank/DDBJ databases">
        <title>Acuticoccus sediminis sp. nov., isolated from deep-sea sediment of Indian Ocean.</title>
        <authorList>
            <person name="Liu X."/>
            <person name="Lai Q."/>
            <person name="Du Y."/>
            <person name="Sun F."/>
            <person name="Zhang X."/>
            <person name="Wang S."/>
            <person name="Shao Z."/>
        </authorList>
    </citation>
    <scope>NUCLEOTIDE SEQUENCE [LARGE SCALE GENOMIC DNA]</scope>
    <source>
        <strain evidence="6 7">PTG4-2</strain>
    </source>
</reference>
<evidence type="ECO:0000259" key="5">
    <source>
        <dbReference type="PROSITE" id="PS51677"/>
    </source>
</evidence>
<dbReference type="InterPro" id="IPR037950">
    <property type="entry name" value="PgdA-like"/>
</dbReference>
<gene>
    <name evidence="6" type="ORF">DLJ53_29515</name>
</gene>
<dbReference type="GO" id="GO:0016810">
    <property type="term" value="F:hydrolase activity, acting on carbon-nitrogen (but not peptide) bonds"/>
    <property type="evidence" value="ECO:0007669"/>
    <property type="project" value="InterPro"/>
</dbReference>
<evidence type="ECO:0000313" key="7">
    <source>
        <dbReference type="Proteomes" id="UP000249590"/>
    </source>
</evidence>
<comment type="function">
    <text evidence="1">Is involved in generating a small heat-stable compound (Nod), an acylated oligomer of N-acetylglucosamine, that stimulates mitosis in various plant protoplasts.</text>
</comment>
<dbReference type="EMBL" id="QHHQ01000009">
    <property type="protein sequence ID" value="RAH97341.1"/>
    <property type="molecule type" value="Genomic_DNA"/>
</dbReference>
<dbReference type="PROSITE" id="PS51677">
    <property type="entry name" value="NODB"/>
    <property type="match status" value="1"/>
</dbReference>
<evidence type="ECO:0000256" key="2">
    <source>
        <dbReference type="ARBA" id="ARBA00010973"/>
    </source>
</evidence>
<comment type="similarity">
    <text evidence="2">Belongs to the polysaccharide deacetylase family.</text>
</comment>
<dbReference type="PANTHER" id="PTHR47561:SF1">
    <property type="entry name" value="POLYSACCHARIDE DEACETYLASE FAMILY PROTEIN (AFU_ORTHOLOGUE AFUA_6G05030)"/>
    <property type="match status" value="1"/>
</dbReference>
<sequence length="301" mass="34726">MIENPIRWPNGARCAVAITFDIDADSLLHYAHPQKADTLIGTASLLRYDMVGVRRILQLYRKYGLTQTFFVPGWTAEHYPDLMKEIIDAGHEIGAHGYLHERLDTLSAEMEDYWFSRSIEALETVTGVRPRGFRAPSYRFSKNTLNFIAREGFLYDSSLMGNDIPYIVEGDLGEVVELPTHWALDDWPQFTINSDLGYHIQVNSPDRAMDVFLAEFDAAWKYGGLWISVWHPFVMGRLARCDRMESMIQYMMDKGDVWFATLEEIASHVNRVVRSGEYTPTRERIPFHNQAADPRSLQRRP</sequence>
<dbReference type="AlphaFoldDB" id="A0A8B2NIJ1"/>
<proteinExistence type="inferred from homology"/>
<feature type="domain" description="NodB homology" evidence="5">
    <location>
        <begin position="38"/>
        <end position="260"/>
    </location>
</feature>
<dbReference type="PANTHER" id="PTHR47561">
    <property type="entry name" value="POLYSACCHARIDE DEACETYLASE FAMILY PROTEIN (AFU_ORTHOLOGUE AFUA_6G05030)"/>
    <property type="match status" value="1"/>
</dbReference>
<comment type="caution">
    <text evidence="6">The sequence shown here is derived from an EMBL/GenBank/DDBJ whole genome shotgun (WGS) entry which is preliminary data.</text>
</comment>
<dbReference type="Gene3D" id="3.20.20.370">
    <property type="entry name" value="Glycoside hydrolase/deacetylase"/>
    <property type="match status" value="1"/>
</dbReference>
<dbReference type="GO" id="GO:0005975">
    <property type="term" value="P:carbohydrate metabolic process"/>
    <property type="evidence" value="ECO:0007669"/>
    <property type="project" value="InterPro"/>
</dbReference>
<dbReference type="SUPFAM" id="SSF88713">
    <property type="entry name" value="Glycoside hydrolase/deacetylase"/>
    <property type="match status" value="1"/>
</dbReference>
<dbReference type="CDD" id="cd10938">
    <property type="entry name" value="CE4_HpPgdA_like"/>
    <property type="match status" value="1"/>
</dbReference>
<keyword evidence="7" id="KW-1185">Reference proteome</keyword>
<dbReference type="OrthoDB" id="9784220at2"/>
<dbReference type="InterPro" id="IPR011330">
    <property type="entry name" value="Glyco_hydro/deAcase_b/a-brl"/>
</dbReference>
<accession>A0A8B2NIJ1</accession>
<dbReference type="Pfam" id="PF01522">
    <property type="entry name" value="Polysacc_deac_1"/>
    <property type="match status" value="1"/>
</dbReference>
<dbReference type="InterPro" id="IPR002509">
    <property type="entry name" value="NODB_dom"/>
</dbReference>
<dbReference type="Proteomes" id="UP000249590">
    <property type="component" value="Unassembled WGS sequence"/>
</dbReference>
<evidence type="ECO:0000256" key="4">
    <source>
        <dbReference type="ARBA" id="ARBA00032976"/>
    </source>
</evidence>
<evidence type="ECO:0000256" key="1">
    <source>
        <dbReference type="ARBA" id="ARBA00003236"/>
    </source>
</evidence>
<evidence type="ECO:0000256" key="3">
    <source>
        <dbReference type="ARBA" id="ARBA00020071"/>
    </source>
</evidence>
<name>A0A8B2NIJ1_9HYPH</name>